<comment type="caution">
    <text evidence="1">The sequence shown here is derived from an EMBL/GenBank/DDBJ whole genome shotgun (WGS) entry which is preliminary data.</text>
</comment>
<accession>A0A3S1C7Z4</accession>
<keyword evidence="2" id="KW-1185">Reference proteome</keyword>
<reference evidence="1 2" key="1">
    <citation type="journal article" date="2019" name="Genome Biol. Evol.">
        <title>Day and night: Metabolic profiles and evolutionary relationships of six axenic non-marine cyanobacteria.</title>
        <authorList>
            <person name="Will S.E."/>
            <person name="Henke P."/>
            <person name="Boedeker C."/>
            <person name="Huang S."/>
            <person name="Brinkmann H."/>
            <person name="Rohde M."/>
            <person name="Jarek M."/>
            <person name="Friedl T."/>
            <person name="Seufert S."/>
            <person name="Schumacher M."/>
            <person name="Overmann J."/>
            <person name="Neumann-Schaal M."/>
            <person name="Petersen J."/>
        </authorList>
    </citation>
    <scope>NUCLEOTIDE SEQUENCE [LARGE SCALE GENOMIC DNA]</scope>
    <source>
        <strain evidence="1 2">SAG 1403-4b</strain>
    </source>
</reference>
<evidence type="ECO:0000313" key="1">
    <source>
        <dbReference type="EMBL" id="RUS96910.1"/>
    </source>
</evidence>
<protein>
    <submittedName>
        <fullName evidence="1">Uncharacterized protein</fullName>
    </submittedName>
</protein>
<sequence length="53" mass="6225">MAMNSNRLETVQKAEEAHRQNIQKSLEHRLEVARAKSDEKLVRQLEAEMASYR</sequence>
<dbReference type="Proteomes" id="UP000276103">
    <property type="component" value="Unassembled WGS sequence"/>
</dbReference>
<evidence type="ECO:0000313" key="2">
    <source>
        <dbReference type="Proteomes" id="UP000276103"/>
    </source>
</evidence>
<gene>
    <name evidence="1" type="ORF">DSM107003_23160</name>
</gene>
<organism evidence="1 2">
    <name type="scientific">Trichormus variabilis SAG 1403-4b</name>
    <dbReference type="NCBI Taxonomy" id="447716"/>
    <lineage>
        <taxon>Bacteria</taxon>
        <taxon>Bacillati</taxon>
        <taxon>Cyanobacteriota</taxon>
        <taxon>Cyanophyceae</taxon>
        <taxon>Nostocales</taxon>
        <taxon>Nostocaceae</taxon>
        <taxon>Trichormus</taxon>
    </lineage>
</organism>
<proteinExistence type="predicted"/>
<dbReference type="EMBL" id="RSCM01000006">
    <property type="protein sequence ID" value="RUS96910.1"/>
    <property type="molecule type" value="Genomic_DNA"/>
</dbReference>
<name>A0A3S1C7Z4_ANAVA</name>
<dbReference type="AlphaFoldDB" id="A0A3S1C7Z4"/>